<gene>
    <name evidence="1" type="ORF">MUY27_12525</name>
</gene>
<protein>
    <submittedName>
        <fullName evidence="1">Uncharacterized protein</fullName>
    </submittedName>
</protein>
<sequence>MMKIKLLLTALFLANLVLMVGMSSCKRKCKGSAMGCEERLIISFKPVENIDYTEVYRRMKNGLSFNKYGYQLEPQWKLKFVSADSARIYSPIKKQFINFPLTRGYDSIFNTARTWYKVRKMSRDSLVLEILKFQGDSIDVSGNQVFMTFYANDYIKKLHTDSATLRRPSRRDTLFVKQLVAKANTNPDSAFAARQPVVLTTKSPLVKIEQRHTEPSLMNNFDSSDDYLDPEFYITINKAYKDFNYSFTVKVDTAGKMTYGIPLIAFQEEDYKKSYLRLSEAVMNTYLKYYLQVTPGSTLGMPHTSVISLHVKGIAAKK</sequence>
<dbReference type="EMBL" id="JALJEJ010000005">
    <property type="protein sequence ID" value="MCJ8210535.1"/>
    <property type="molecule type" value="Genomic_DNA"/>
</dbReference>
<dbReference type="Proteomes" id="UP001139450">
    <property type="component" value="Unassembled WGS sequence"/>
</dbReference>
<dbReference type="AlphaFoldDB" id="A0A9X1X5N8"/>
<reference evidence="1" key="1">
    <citation type="submission" date="2022-04" db="EMBL/GenBank/DDBJ databases">
        <title>Mucilaginibacter sp. RS28 isolated from freshwater.</title>
        <authorList>
            <person name="Ko S.-R."/>
        </authorList>
    </citation>
    <scope>NUCLEOTIDE SEQUENCE</scope>
    <source>
        <strain evidence="1">RS28</strain>
    </source>
</reference>
<accession>A0A9X1X5N8</accession>
<dbReference type="PROSITE" id="PS51257">
    <property type="entry name" value="PROKAR_LIPOPROTEIN"/>
    <property type="match status" value="1"/>
</dbReference>
<dbReference type="RefSeq" id="WP_245130374.1">
    <property type="nucleotide sequence ID" value="NZ_JALJEJ010000005.1"/>
</dbReference>
<organism evidence="1 2">
    <name type="scientific">Mucilaginibacter straminoryzae</name>
    <dbReference type="NCBI Taxonomy" id="2932774"/>
    <lineage>
        <taxon>Bacteria</taxon>
        <taxon>Pseudomonadati</taxon>
        <taxon>Bacteroidota</taxon>
        <taxon>Sphingobacteriia</taxon>
        <taxon>Sphingobacteriales</taxon>
        <taxon>Sphingobacteriaceae</taxon>
        <taxon>Mucilaginibacter</taxon>
    </lineage>
</organism>
<name>A0A9X1X5N8_9SPHI</name>
<keyword evidence="2" id="KW-1185">Reference proteome</keyword>
<evidence type="ECO:0000313" key="1">
    <source>
        <dbReference type="EMBL" id="MCJ8210535.1"/>
    </source>
</evidence>
<evidence type="ECO:0000313" key="2">
    <source>
        <dbReference type="Proteomes" id="UP001139450"/>
    </source>
</evidence>
<comment type="caution">
    <text evidence="1">The sequence shown here is derived from an EMBL/GenBank/DDBJ whole genome shotgun (WGS) entry which is preliminary data.</text>
</comment>
<proteinExistence type="predicted"/>